<keyword evidence="3" id="KW-1185">Reference proteome</keyword>
<dbReference type="InterPro" id="IPR035979">
    <property type="entry name" value="RBD_domain_sf"/>
</dbReference>
<feature type="compositionally biased region" description="Basic and acidic residues" evidence="1">
    <location>
        <begin position="22"/>
        <end position="36"/>
    </location>
</feature>
<evidence type="ECO:0000313" key="2">
    <source>
        <dbReference type="EMBL" id="CEP17348.1"/>
    </source>
</evidence>
<feature type="compositionally biased region" description="Basic and acidic residues" evidence="1">
    <location>
        <begin position="46"/>
        <end position="59"/>
    </location>
</feature>
<dbReference type="AlphaFoldDB" id="A0A0B7NPR4"/>
<feature type="region of interest" description="Disordered" evidence="1">
    <location>
        <begin position="1"/>
        <end position="65"/>
    </location>
</feature>
<organism evidence="2 3">
    <name type="scientific">Parasitella parasitica</name>
    <dbReference type="NCBI Taxonomy" id="35722"/>
    <lineage>
        <taxon>Eukaryota</taxon>
        <taxon>Fungi</taxon>
        <taxon>Fungi incertae sedis</taxon>
        <taxon>Mucoromycota</taxon>
        <taxon>Mucoromycotina</taxon>
        <taxon>Mucoromycetes</taxon>
        <taxon>Mucorales</taxon>
        <taxon>Mucorineae</taxon>
        <taxon>Mucoraceae</taxon>
        <taxon>Parasitella</taxon>
    </lineage>
</organism>
<dbReference type="GO" id="GO:0003676">
    <property type="term" value="F:nucleic acid binding"/>
    <property type="evidence" value="ECO:0007669"/>
    <property type="project" value="InterPro"/>
</dbReference>
<dbReference type="SUPFAM" id="SSF54928">
    <property type="entry name" value="RNA-binding domain, RBD"/>
    <property type="match status" value="1"/>
</dbReference>
<evidence type="ECO:0000313" key="3">
    <source>
        <dbReference type="Proteomes" id="UP000054107"/>
    </source>
</evidence>
<evidence type="ECO:0000256" key="1">
    <source>
        <dbReference type="SAM" id="MobiDB-lite"/>
    </source>
</evidence>
<dbReference type="Proteomes" id="UP000054107">
    <property type="component" value="Unassembled WGS sequence"/>
</dbReference>
<protein>
    <recommendedName>
        <fullName evidence="4">RRM domain-containing protein</fullName>
    </recommendedName>
</protein>
<sequence length="619" mass="69947">MENQDFYNNNSRLKGKQPMTSRADRASSWRAQRDQLSDNPTKKRRNFGDKCLDGSERLNHTHNPSLQSDNRVSLWCGDVQRHHFSIQPSSAFTVFNDSQLNQPFIAQQGGMSVNSVCYQTQIRLVCLPIGINLNANDHPGLPLSPLQQSMNMPTLVNSITPITYTSEHLRSLEMAPQRFPNSQTALNQVHAFNQALNVSNSPSVPSQSFSPWADNANALQHRDSNQQTMFNSSVMMIKHNEFAIKLENTCKPNTPTKQVMPTWSQIAAGDSPAFSHHPSAVSGSTIVSAPKANEARYSVANQDYSAQANAVINKEMDIDMPDTPSAMSTTTMTTPIRESRYISDSLAFLSSGGNYDQNISVDRPYTVLKIKNISWNIGESDVYEALSRHKVFRLPDILMDVKTGKTLNVAYVELETSTFSDIQIDSAIRSIKIPQMQGRHISVCRSSYDELCNDLFPKWKGHFTNGVALSHTDPRDSSVQKSQYYISQKDLQSLLNVCRFFKTYYNRKCAERPFQYLITIIMNMPWKQPHAVTTSQRDIVYECYKLATEALYKHVTRSLHAFDDELLPRMVRAAIICDGFTVRQKKVVLSNARMTCPKDLESYMQEPVLNTSGFTALFR</sequence>
<evidence type="ECO:0008006" key="4">
    <source>
        <dbReference type="Google" id="ProtNLM"/>
    </source>
</evidence>
<dbReference type="Gene3D" id="3.30.70.330">
    <property type="match status" value="1"/>
</dbReference>
<dbReference type="InterPro" id="IPR012677">
    <property type="entry name" value="Nucleotide-bd_a/b_plait_sf"/>
</dbReference>
<dbReference type="OrthoDB" id="336240at2759"/>
<name>A0A0B7NPR4_9FUNG</name>
<dbReference type="EMBL" id="LN733663">
    <property type="protein sequence ID" value="CEP17348.1"/>
    <property type="molecule type" value="Genomic_DNA"/>
</dbReference>
<reference evidence="2 3" key="1">
    <citation type="submission" date="2014-09" db="EMBL/GenBank/DDBJ databases">
        <authorList>
            <person name="Ellenberger Sabrina"/>
        </authorList>
    </citation>
    <scope>NUCLEOTIDE SEQUENCE [LARGE SCALE GENOMIC DNA]</scope>
    <source>
        <strain evidence="2 3">CBS 412.66</strain>
    </source>
</reference>
<accession>A0A0B7NPR4</accession>
<proteinExistence type="predicted"/>
<feature type="compositionally biased region" description="Polar residues" evidence="1">
    <location>
        <begin position="1"/>
        <end position="12"/>
    </location>
</feature>
<gene>
    <name evidence="2" type="primary">PARPA_11644.1 scaffold 44482</name>
</gene>